<dbReference type="AlphaFoldDB" id="A0A3P7JJM2"/>
<gene>
    <name evidence="1" type="ORF">SVUK_LOCUS11375</name>
</gene>
<organism evidence="1 2">
    <name type="scientific">Strongylus vulgaris</name>
    <name type="common">Blood worm</name>
    <dbReference type="NCBI Taxonomy" id="40348"/>
    <lineage>
        <taxon>Eukaryota</taxon>
        <taxon>Metazoa</taxon>
        <taxon>Ecdysozoa</taxon>
        <taxon>Nematoda</taxon>
        <taxon>Chromadorea</taxon>
        <taxon>Rhabditida</taxon>
        <taxon>Rhabditina</taxon>
        <taxon>Rhabditomorpha</taxon>
        <taxon>Strongyloidea</taxon>
        <taxon>Strongylidae</taxon>
        <taxon>Strongylus</taxon>
    </lineage>
</organism>
<name>A0A3P7JJM2_STRVU</name>
<reference evidence="1 2" key="1">
    <citation type="submission" date="2018-11" db="EMBL/GenBank/DDBJ databases">
        <authorList>
            <consortium name="Pathogen Informatics"/>
        </authorList>
    </citation>
    <scope>NUCLEOTIDE SEQUENCE [LARGE SCALE GENOMIC DNA]</scope>
</reference>
<evidence type="ECO:0000313" key="1">
    <source>
        <dbReference type="EMBL" id="VDM76377.1"/>
    </source>
</evidence>
<proteinExistence type="predicted"/>
<keyword evidence="2" id="KW-1185">Reference proteome</keyword>
<sequence>MISVGMHLTMNGCFDSYVFLVCRSPLFHSSSLIPDRPTPQFVFDGALPNSLTPQLPRSDRRGSDSRKSTLLLQQNVFFLYLKLAIISTLEQ</sequence>
<evidence type="ECO:0000313" key="2">
    <source>
        <dbReference type="Proteomes" id="UP000270094"/>
    </source>
</evidence>
<protein>
    <submittedName>
        <fullName evidence="1">Uncharacterized protein</fullName>
    </submittedName>
</protein>
<accession>A0A3P7JJM2</accession>
<dbReference type="EMBL" id="UYYB01096878">
    <property type="protein sequence ID" value="VDM76377.1"/>
    <property type="molecule type" value="Genomic_DNA"/>
</dbReference>
<dbReference type="Proteomes" id="UP000270094">
    <property type="component" value="Unassembled WGS sequence"/>
</dbReference>